<dbReference type="Proteomes" id="UP000248926">
    <property type="component" value="Unassembled WGS sequence"/>
</dbReference>
<sequence length="217" mass="23573">MATAVDRGNQRVRIFRLAALAMAVASGAAQAGGGPFGIDHTVHYDNSGIWKRSNQNMLFYGTVLTVGGGALWLGDQDKLGDTFWRSADAMVTTAIATQTMKWIFQRERPSQTNDPDKFFQGWGAHSFPSNEVGAITAAVTPFIATYGDEHPSAYLLALLPTYAAVARVKTHGHWQSDVLVGAAIGTGMGLWAMHRESPWTLSLLPNGFQLGYSRHFD</sequence>
<dbReference type="InterPro" id="IPR036938">
    <property type="entry name" value="PAP2/HPO_sf"/>
</dbReference>
<gene>
    <name evidence="4" type="ORF">CA260_12025</name>
</gene>
<name>A0A328P708_9GAMM</name>
<dbReference type="OrthoDB" id="9088421at2"/>
<keyword evidence="5" id="KW-1185">Reference proteome</keyword>
<dbReference type="SUPFAM" id="SSF48317">
    <property type="entry name" value="Acid phosphatase/Vanadium-dependent haloperoxidase"/>
    <property type="match status" value="1"/>
</dbReference>
<evidence type="ECO:0000259" key="3">
    <source>
        <dbReference type="Pfam" id="PF01569"/>
    </source>
</evidence>
<evidence type="ECO:0000256" key="2">
    <source>
        <dbReference type="SAM" id="SignalP"/>
    </source>
</evidence>
<dbReference type="InterPro" id="IPR000326">
    <property type="entry name" value="PAP2/HPO"/>
</dbReference>
<keyword evidence="1" id="KW-0812">Transmembrane</keyword>
<feature type="domain" description="Phosphatidic acid phosphatase type 2/haloperoxidase" evidence="3">
    <location>
        <begin position="89"/>
        <end position="194"/>
    </location>
</feature>
<feature type="transmembrane region" description="Helical" evidence="1">
    <location>
        <begin position="57"/>
        <end position="74"/>
    </location>
</feature>
<feature type="chain" id="PRO_5016242009" evidence="2">
    <location>
        <begin position="32"/>
        <end position="217"/>
    </location>
</feature>
<organism evidence="4 5">
    <name type="scientific">Dyella jiangningensis</name>
    <dbReference type="NCBI Taxonomy" id="1379159"/>
    <lineage>
        <taxon>Bacteria</taxon>
        <taxon>Pseudomonadati</taxon>
        <taxon>Pseudomonadota</taxon>
        <taxon>Gammaproteobacteria</taxon>
        <taxon>Lysobacterales</taxon>
        <taxon>Rhodanobacteraceae</taxon>
        <taxon>Dyella</taxon>
    </lineage>
</organism>
<proteinExistence type="predicted"/>
<evidence type="ECO:0000256" key="1">
    <source>
        <dbReference type="SAM" id="Phobius"/>
    </source>
</evidence>
<evidence type="ECO:0000313" key="4">
    <source>
        <dbReference type="EMBL" id="RAO76054.1"/>
    </source>
</evidence>
<dbReference type="Pfam" id="PF01569">
    <property type="entry name" value="PAP2"/>
    <property type="match status" value="1"/>
</dbReference>
<accession>A0A328P708</accession>
<keyword evidence="2" id="KW-0732">Signal</keyword>
<protein>
    <submittedName>
        <fullName evidence="4">Phosphatase PAP2 family protein</fullName>
    </submittedName>
</protein>
<feature type="signal peptide" evidence="2">
    <location>
        <begin position="1"/>
        <end position="31"/>
    </location>
</feature>
<comment type="caution">
    <text evidence="4">The sequence shown here is derived from an EMBL/GenBank/DDBJ whole genome shotgun (WGS) entry which is preliminary data.</text>
</comment>
<reference evidence="4 5" key="1">
    <citation type="journal article" date="2018" name="Genet. Mol. Biol.">
        <title>The genome sequence of Dyella jiangningensis FCAV SCS01 from a lignocellulose-decomposing microbial consortium metagenome reveals potential for biotechnological applications.</title>
        <authorList>
            <person name="Desiderato J.G."/>
            <person name="Alvarenga D.O."/>
            <person name="Constancio M.T.L."/>
            <person name="Alves L.M.C."/>
            <person name="Varani A.M."/>
        </authorList>
    </citation>
    <scope>NUCLEOTIDE SEQUENCE [LARGE SCALE GENOMIC DNA]</scope>
    <source>
        <strain evidence="4 5">FCAV SCS01</strain>
    </source>
</reference>
<dbReference type="EMBL" id="NFZS01000003">
    <property type="protein sequence ID" value="RAO76054.1"/>
    <property type="molecule type" value="Genomic_DNA"/>
</dbReference>
<keyword evidence="1" id="KW-0472">Membrane</keyword>
<keyword evidence="1" id="KW-1133">Transmembrane helix</keyword>
<dbReference type="AlphaFoldDB" id="A0A328P708"/>
<dbReference type="Gene3D" id="1.20.144.10">
    <property type="entry name" value="Phosphatidic acid phosphatase type 2/haloperoxidase"/>
    <property type="match status" value="1"/>
</dbReference>
<evidence type="ECO:0000313" key="5">
    <source>
        <dbReference type="Proteomes" id="UP000248926"/>
    </source>
</evidence>